<sequence length="158" mass="18277">MKLRTFDQQDYHQLIQWIVSAEINYMWGGPAFTYPLDTEQIHIHCQQSQIFPFLFTCSDSKLGYVELYQESCDHFRICRVFIAGEHRGQGLAKQMLLQLIDKAVNTFNAKQVSLAVFDHNHAAKACYLSLGFEVSSTEKGLRSFNGEPWDLILMEKHL</sequence>
<name>A0ABX4FWW4_9GAMM</name>
<dbReference type="SUPFAM" id="SSF55729">
    <property type="entry name" value="Acyl-CoA N-acyltransferases (Nat)"/>
    <property type="match status" value="1"/>
</dbReference>
<dbReference type="PANTHER" id="PTHR43415:SF5">
    <property type="entry name" value="ACETYLTRANSFERASE"/>
    <property type="match status" value="1"/>
</dbReference>
<dbReference type="InterPro" id="IPR016181">
    <property type="entry name" value="Acyl_CoA_acyltransferase"/>
</dbReference>
<feature type="domain" description="N-acetyltransferase" evidence="1">
    <location>
        <begin position="1"/>
        <end position="158"/>
    </location>
</feature>
<evidence type="ECO:0000313" key="2">
    <source>
        <dbReference type="EMBL" id="OZS43277.1"/>
    </source>
</evidence>
<dbReference type="CDD" id="cd04301">
    <property type="entry name" value="NAT_SF"/>
    <property type="match status" value="1"/>
</dbReference>
<evidence type="ECO:0000313" key="3">
    <source>
        <dbReference type="Proteomes" id="UP000215999"/>
    </source>
</evidence>
<keyword evidence="3" id="KW-1185">Reference proteome</keyword>
<organism evidence="2 3">
    <name type="scientific">Photobacterium sanguinicancri</name>
    <dbReference type="NCBI Taxonomy" id="875932"/>
    <lineage>
        <taxon>Bacteria</taxon>
        <taxon>Pseudomonadati</taxon>
        <taxon>Pseudomonadota</taxon>
        <taxon>Gammaproteobacteria</taxon>
        <taxon>Vibrionales</taxon>
        <taxon>Vibrionaceae</taxon>
        <taxon>Photobacterium</taxon>
    </lineage>
</organism>
<dbReference type="RefSeq" id="WP_094957540.1">
    <property type="nucleotide sequence ID" value="NZ_NOIF01000090.1"/>
</dbReference>
<accession>A0ABX4FWW4</accession>
<protein>
    <submittedName>
        <fullName evidence="2">GNAT family N-acetyltransferase</fullName>
    </submittedName>
</protein>
<dbReference type="EMBL" id="NOIF01000090">
    <property type="protein sequence ID" value="OZS43277.1"/>
    <property type="molecule type" value="Genomic_DNA"/>
</dbReference>
<dbReference type="InterPro" id="IPR000182">
    <property type="entry name" value="GNAT_dom"/>
</dbReference>
<dbReference type="PANTHER" id="PTHR43415">
    <property type="entry name" value="SPERMIDINE N(1)-ACETYLTRANSFERASE"/>
    <property type="match status" value="1"/>
</dbReference>
<comment type="caution">
    <text evidence="2">The sequence shown here is derived from an EMBL/GenBank/DDBJ whole genome shotgun (WGS) entry which is preliminary data.</text>
</comment>
<dbReference type="Proteomes" id="UP000215999">
    <property type="component" value="Unassembled WGS sequence"/>
</dbReference>
<proteinExistence type="predicted"/>
<dbReference type="Gene3D" id="3.40.630.30">
    <property type="match status" value="1"/>
</dbReference>
<dbReference type="PROSITE" id="PS51186">
    <property type="entry name" value="GNAT"/>
    <property type="match status" value="1"/>
</dbReference>
<reference evidence="2 3" key="1">
    <citation type="journal article" date="2016" name="Antonie Van Leeuwenhoek">
        <title>Photobacterium sanguinicancri sp. nov. isolated from marine animals.</title>
        <authorList>
            <person name="Gomez-Gil B."/>
            <person name="Roque A."/>
            <person name="Rotllant G."/>
            <person name="Romalde J.L."/>
            <person name="Doce A."/>
            <person name="Eggermont M."/>
            <person name="Defoirdt T."/>
        </authorList>
    </citation>
    <scope>NUCLEOTIDE SEQUENCE [LARGE SCALE GENOMIC DNA]</scope>
    <source>
        <strain evidence="2 3">CAIM 1827</strain>
    </source>
</reference>
<evidence type="ECO:0000259" key="1">
    <source>
        <dbReference type="PROSITE" id="PS51186"/>
    </source>
</evidence>
<gene>
    <name evidence="2" type="ORF">ASV53_14155</name>
</gene>
<dbReference type="Pfam" id="PF00583">
    <property type="entry name" value="Acetyltransf_1"/>
    <property type="match status" value="1"/>
</dbReference>